<dbReference type="NCBIfam" id="NF008692">
    <property type="entry name" value="PRK11713.1-5"/>
    <property type="match status" value="1"/>
</dbReference>
<dbReference type="PANTHER" id="PTHR30027">
    <property type="entry name" value="RIBOSOMAL RNA SMALL SUBUNIT METHYLTRANSFERASE E"/>
    <property type="match status" value="1"/>
</dbReference>
<reference evidence="15" key="2">
    <citation type="submission" date="2020-09" db="EMBL/GenBank/DDBJ databases">
        <authorList>
            <person name="Sun Q."/>
            <person name="Kim S."/>
        </authorList>
    </citation>
    <scope>NUCLEOTIDE SEQUENCE</scope>
    <source>
        <strain evidence="15">KCTC 32182</strain>
    </source>
</reference>
<feature type="domain" description="Ribosomal RNA small subunit methyltransferase E methyltransferase" evidence="13">
    <location>
        <begin position="72"/>
        <end position="235"/>
    </location>
</feature>
<evidence type="ECO:0000256" key="12">
    <source>
        <dbReference type="PIRNR" id="PIRNR015601"/>
    </source>
</evidence>
<protein>
    <recommendedName>
        <fullName evidence="4 12">Ribosomal RNA small subunit methyltransferase E</fullName>
        <ecNumber evidence="3 12">2.1.1.193</ecNumber>
    </recommendedName>
</protein>
<dbReference type="InterPro" id="IPR046887">
    <property type="entry name" value="RsmE_PUA-like"/>
</dbReference>
<comment type="catalytic activity">
    <reaction evidence="11 12">
        <text>uridine(1498) in 16S rRNA + S-adenosyl-L-methionine = N(3)-methyluridine(1498) in 16S rRNA + S-adenosyl-L-homocysteine + H(+)</text>
        <dbReference type="Rhea" id="RHEA:42920"/>
        <dbReference type="Rhea" id="RHEA-COMP:10283"/>
        <dbReference type="Rhea" id="RHEA-COMP:10284"/>
        <dbReference type="ChEBI" id="CHEBI:15378"/>
        <dbReference type="ChEBI" id="CHEBI:57856"/>
        <dbReference type="ChEBI" id="CHEBI:59789"/>
        <dbReference type="ChEBI" id="CHEBI:65315"/>
        <dbReference type="ChEBI" id="CHEBI:74502"/>
        <dbReference type="EC" id="2.1.1.193"/>
    </reaction>
</comment>
<dbReference type="InterPro" id="IPR029028">
    <property type="entry name" value="Alpha/beta_knot_MTases"/>
</dbReference>
<keyword evidence="16" id="KW-1185">Reference proteome</keyword>
<feature type="domain" description="Ribosomal RNA small subunit methyltransferase E PUA-like" evidence="14">
    <location>
        <begin position="18"/>
        <end position="63"/>
    </location>
</feature>
<dbReference type="GO" id="GO:0070475">
    <property type="term" value="P:rRNA base methylation"/>
    <property type="evidence" value="ECO:0007669"/>
    <property type="project" value="TreeGrafter"/>
</dbReference>
<keyword evidence="7 12" id="KW-0489">Methyltransferase</keyword>
<dbReference type="InterPro" id="IPR015947">
    <property type="entry name" value="PUA-like_sf"/>
</dbReference>
<evidence type="ECO:0000259" key="13">
    <source>
        <dbReference type="Pfam" id="PF04452"/>
    </source>
</evidence>
<dbReference type="Pfam" id="PF04452">
    <property type="entry name" value="Methyltrans_RNA"/>
    <property type="match status" value="1"/>
</dbReference>
<evidence type="ECO:0000256" key="8">
    <source>
        <dbReference type="ARBA" id="ARBA00022679"/>
    </source>
</evidence>
<keyword evidence="6 12" id="KW-0698">rRNA processing</keyword>
<dbReference type="PANTHER" id="PTHR30027:SF3">
    <property type="entry name" value="16S RRNA (URACIL(1498)-N(3))-METHYLTRANSFERASE"/>
    <property type="match status" value="1"/>
</dbReference>
<comment type="function">
    <text evidence="10 12">Specifically methylates the N3 position of the uracil ring of uridine 1498 (m3U1498) in 16S rRNA. Acts on the fully assembled 30S ribosomal subunit.</text>
</comment>
<evidence type="ECO:0000256" key="2">
    <source>
        <dbReference type="ARBA" id="ARBA00005528"/>
    </source>
</evidence>
<proteinExistence type="inferred from homology"/>
<evidence type="ECO:0000256" key="5">
    <source>
        <dbReference type="ARBA" id="ARBA00022490"/>
    </source>
</evidence>
<comment type="caution">
    <text evidence="15">The sequence shown here is derived from an EMBL/GenBank/DDBJ whole genome shotgun (WGS) entry which is preliminary data.</text>
</comment>
<dbReference type="InterPro" id="IPR029026">
    <property type="entry name" value="tRNA_m1G_MTases_N"/>
</dbReference>
<gene>
    <name evidence="15" type="ORF">GCM10011289_14760</name>
</gene>
<dbReference type="CDD" id="cd18084">
    <property type="entry name" value="RsmE-like"/>
    <property type="match status" value="1"/>
</dbReference>
<name>A0A918P143_9NEIS</name>
<dbReference type="SUPFAM" id="SSF75217">
    <property type="entry name" value="alpha/beta knot"/>
    <property type="match status" value="1"/>
</dbReference>
<comment type="subcellular location">
    <subcellularLocation>
        <location evidence="1 12">Cytoplasm</location>
    </subcellularLocation>
</comment>
<evidence type="ECO:0000256" key="3">
    <source>
        <dbReference type="ARBA" id="ARBA00012328"/>
    </source>
</evidence>
<dbReference type="InterPro" id="IPR006700">
    <property type="entry name" value="RsmE"/>
</dbReference>
<evidence type="ECO:0000256" key="1">
    <source>
        <dbReference type="ARBA" id="ARBA00004496"/>
    </source>
</evidence>
<dbReference type="Pfam" id="PF20260">
    <property type="entry name" value="PUA_4"/>
    <property type="match status" value="1"/>
</dbReference>
<dbReference type="InterPro" id="IPR046886">
    <property type="entry name" value="RsmE_MTase_dom"/>
</dbReference>
<evidence type="ECO:0000256" key="10">
    <source>
        <dbReference type="ARBA" id="ARBA00025699"/>
    </source>
</evidence>
<dbReference type="EMBL" id="BMYX01000006">
    <property type="protein sequence ID" value="GGY12570.1"/>
    <property type="molecule type" value="Genomic_DNA"/>
</dbReference>
<evidence type="ECO:0000313" key="16">
    <source>
        <dbReference type="Proteomes" id="UP000645257"/>
    </source>
</evidence>
<dbReference type="EC" id="2.1.1.193" evidence="3 12"/>
<reference evidence="15" key="1">
    <citation type="journal article" date="2014" name="Int. J. Syst. Evol. Microbiol.">
        <title>Complete genome sequence of Corynebacterium casei LMG S-19264T (=DSM 44701T), isolated from a smear-ripened cheese.</title>
        <authorList>
            <consortium name="US DOE Joint Genome Institute (JGI-PGF)"/>
            <person name="Walter F."/>
            <person name="Albersmeier A."/>
            <person name="Kalinowski J."/>
            <person name="Ruckert C."/>
        </authorList>
    </citation>
    <scope>NUCLEOTIDE SEQUENCE</scope>
    <source>
        <strain evidence="15">KCTC 32182</strain>
    </source>
</reference>
<dbReference type="NCBIfam" id="TIGR00046">
    <property type="entry name" value="RsmE family RNA methyltransferase"/>
    <property type="match status" value="1"/>
</dbReference>
<dbReference type="Gene3D" id="2.40.240.20">
    <property type="entry name" value="Hypothetical PUA domain-like, domain 1"/>
    <property type="match status" value="1"/>
</dbReference>
<dbReference type="PIRSF" id="PIRSF015601">
    <property type="entry name" value="MTase_slr0722"/>
    <property type="match status" value="1"/>
</dbReference>
<dbReference type="Proteomes" id="UP000645257">
    <property type="component" value="Unassembled WGS sequence"/>
</dbReference>
<dbReference type="RefSeq" id="WP_189532820.1">
    <property type="nucleotide sequence ID" value="NZ_BMYX01000006.1"/>
</dbReference>
<dbReference type="AlphaFoldDB" id="A0A918P143"/>
<dbReference type="Gene3D" id="3.40.1280.10">
    <property type="match status" value="1"/>
</dbReference>
<evidence type="ECO:0000256" key="11">
    <source>
        <dbReference type="ARBA" id="ARBA00047944"/>
    </source>
</evidence>
<dbReference type="GO" id="GO:0005737">
    <property type="term" value="C:cytoplasm"/>
    <property type="evidence" value="ECO:0007669"/>
    <property type="project" value="UniProtKB-SubCell"/>
</dbReference>
<evidence type="ECO:0000256" key="4">
    <source>
        <dbReference type="ARBA" id="ARBA00013673"/>
    </source>
</evidence>
<comment type="similarity">
    <text evidence="2 12">Belongs to the RNA methyltransferase RsmE family.</text>
</comment>
<evidence type="ECO:0000256" key="7">
    <source>
        <dbReference type="ARBA" id="ARBA00022603"/>
    </source>
</evidence>
<evidence type="ECO:0000256" key="6">
    <source>
        <dbReference type="ARBA" id="ARBA00022552"/>
    </source>
</evidence>
<evidence type="ECO:0000259" key="14">
    <source>
        <dbReference type="Pfam" id="PF20260"/>
    </source>
</evidence>
<keyword evidence="9 12" id="KW-0949">S-adenosyl-L-methionine</keyword>
<dbReference type="SUPFAM" id="SSF88697">
    <property type="entry name" value="PUA domain-like"/>
    <property type="match status" value="1"/>
</dbReference>
<sequence length="243" mass="26849">MPRFYLEGAIGVGETLSLPDDVVRHMHVLRLREGDEVVLFNGQSGEYAAKLVLLEKREALAQVGAFHPVSRESPLWLGLAQGISSGDRMEFTLQKGVEMGVNVFQPLAMERSVVKLAAERADKRVARWRDIVRSACEQCGRNLLPEVRPIMGMREWLEHSRGIGSRLVLSPYGDRTLSQQAKPEDGRLWLMAGPEGGFAPSEEQAAFDAGWQPLKLGPRVLRTETAALAAVAALQTVWGDYTT</sequence>
<keyword evidence="5 12" id="KW-0963">Cytoplasm</keyword>
<evidence type="ECO:0000313" key="15">
    <source>
        <dbReference type="EMBL" id="GGY12570.1"/>
    </source>
</evidence>
<keyword evidence="8 12" id="KW-0808">Transferase</keyword>
<evidence type="ECO:0000256" key="9">
    <source>
        <dbReference type="ARBA" id="ARBA00022691"/>
    </source>
</evidence>
<accession>A0A918P143</accession>
<dbReference type="GO" id="GO:0070042">
    <property type="term" value="F:rRNA (uridine-N3-)-methyltransferase activity"/>
    <property type="evidence" value="ECO:0007669"/>
    <property type="project" value="TreeGrafter"/>
</dbReference>
<organism evidence="15 16">
    <name type="scientific">Paludibacterium paludis</name>
    <dbReference type="NCBI Taxonomy" id="1225769"/>
    <lineage>
        <taxon>Bacteria</taxon>
        <taxon>Pseudomonadati</taxon>
        <taxon>Pseudomonadota</taxon>
        <taxon>Betaproteobacteria</taxon>
        <taxon>Neisseriales</taxon>
        <taxon>Chromobacteriaceae</taxon>
        <taxon>Paludibacterium</taxon>
    </lineage>
</organism>